<name>A0ABP0U6I2_9BRYO</name>
<dbReference type="InterPro" id="IPR012341">
    <property type="entry name" value="6hp_glycosidase-like_sf"/>
</dbReference>
<dbReference type="SUPFAM" id="SSF48208">
    <property type="entry name" value="Six-hairpin glycosidases"/>
    <property type="match status" value="1"/>
</dbReference>
<dbReference type="InterPro" id="IPR031335">
    <property type="entry name" value="Glyco_hydro_63_C"/>
</dbReference>
<comment type="similarity">
    <text evidence="1 4">Belongs to the glycosyl hydrolase 63 family.</text>
</comment>
<keyword evidence="3 4" id="KW-0326">Glycosidase</keyword>
<dbReference type="InterPro" id="IPR031631">
    <property type="entry name" value="Glyco_hydro_63N"/>
</dbReference>
<dbReference type="PANTHER" id="PTHR10412:SF20">
    <property type="entry name" value="MANNOSYL-OLIGOSACCHARIDE GLUCOSIDASE GCS1"/>
    <property type="match status" value="1"/>
</dbReference>
<comment type="subcellular location">
    <subcellularLocation>
        <location evidence="4">Endoplasmic reticulum membrane</location>
        <topology evidence="4">Single-pass type II membrane protein</topology>
    </subcellularLocation>
</comment>
<feature type="transmembrane region" description="Helical" evidence="4">
    <location>
        <begin position="65"/>
        <end position="84"/>
    </location>
</feature>
<keyword evidence="9" id="KW-1185">Reference proteome</keyword>
<accession>A0ABP0U6I2</accession>
<dbReference type="InterPro" id="IPR008928">
    <property type="entry name" value="6-hairpin_glycosidase_sf"/>
</dbReference>
<protein>
    <recommendedName>
        <fullName evidence="4">Mannosyl-oligosaccharide glucosidase</fullName>
        <ecNumber evidence="4">3.2.1.106</ecNumber>
    </recommendedName>
</protein>
<keyword evidence="4" id="KW-1133">Transmembrane helix</keyword>
<keyword evidence="4" id="KW-0472">Membrane</keyword>
<evidence type="ECO:0000256" key="4">
    <source>
        <dbReference type="RuleBase" id="RU368089"/>
    </source>
</evidence>
<comment type="function">
    <text evidence="4">Cleaves the distal alpha 1,2-linked glucose residue from the Glc(3)Man(9)GlcNAc(2) oligosaccharide precursor.</text>
</comment>
<keyword evidence="2 4" id="KW-0378">Hydrolase</keyword>
<feature type="domain" description="Glycosyl hydrolase family 63 N-terminal" evidence="7">
    <location>
        <begin position="116"/>
        <end position="278"/>
    </location>
</feature>
<keyword evidence="4" id="KW-0256">Endoplasmic reticulum</keyword>
<evidence type="ECO:0000259" key="6">
    <source>
        <dbReference type="Pfam" id="PF03200"/>
    </source>
</evidence>
<feature type="compositionally biased region" description="Basic and acidic residues" evidence="5">
    <location>
        <begin position="1"/>
        <end position="11"/>
    </location>
</feature>
<dbReference type="Pfam" id="PF03200">
    <property type="entry name" value="Glyco_hydro_63"/>
    <property type="match status" value="1"/>
</dbReference>
<keyword evidence="4" id="KW-0812">Transmembrane</keyword>
<dbReference type="Proteomes" id="UP001497512">
    <property type="component" value="Chromosome 19"/>
</dbReference>
<dbReference type="PANTHER" id="PTHR10412">
    <property type="entry name" value="MANNOSYL-OLIGOSACCHARIDE GLUCOSIDASE"/>
    <property type="match status" value="1"/>
</dbReference>
<proteinExistence type="inferred from homology"/>
<dbReference type="Gene3D" id="1.50.10.10">
    <property type="match status" value="1"/>
</dbReference>
<dbReference type="Gene3D" id="2.70.98.110">
    <property type="entry name" value="Glycosyl hydrolase family 63, N-terminal domain"/>
    <property type="match status" value="1"/>
</dbReference>
<evidence type="ECO:0000313" key="9">
    <source>
        <dbReference type="Proteomes" id="UP001497512"/>
    </source>
</evidence>
<organism evidence="8 9">
    <name type="scientific">Sphagnum troendelagicum</name>
    <dbReference type="NCBI Taxonomy" id="128251"/>
    <lineage>
        <taxon>Eukaryota</taxon>
        <taxon>Viridiplantae</taxon>
        <taxon>Streptophyta</taxon>
        <taxon>Embryophyta</taxon>
        <taxon>Bryophyta</taxon>
        <taxon>Sphagnophytina</taxon>
        <taxon>Sphagnopsida</taxon>
        <taxon>Sphagnales</taxon>
        <taxon>Sphagnaceae</taxon>
        <taxon>Sphagnum</taxon>
    </lineage>
</organism>
<dbReference type="EC" id="3.2.1.106" evidence="4"/>
<feature type="domain" description="Glycosyl hydrolase family 63 C-terminal" evidence="6">
    <location>
        <begin position="364"/>
        <end position="861"/>
    </location>
</feature>
<sequence>MQPRMRDRKPTATEAAAAARSQIPPRPPRRRAAAAASAASKNGIFSSLNAGGGGGVWMSGNRSKIVAGCVFVAGLLLLLWSWNWSTEKAHGVLTPLHAKPISQLTQFQGKHREQYYWGTYRSTLYLGIRARIPKSILAGFMWLGVKDGQYALRHTCEESDKLSRYAWVCHDGATYGRQEIVDQDLSITTTFLKSWELGSGYGGDWVVRIQAKKQGSSSSSSSSSSEIQQEKKLVSLFFYVADEGGNSMKISVDSQHTQVATGSSMPPEVGGWELHAKGQKGAGVSFVGRRRQHMHNLTQLVWQELEMQARTQGRLELPDSFDRSSNIGVVQITGYAPLEVDFVFVTGTNAKDARVNERIDNLSGVALSKRLAEQEEKFEQRFESIFQLQSKVQDERQIEVGRVALSNMLGSIGYFYGQSRIAIPLKFRNLKTQNRDYWEYWPAALYTAVPSRSFFPRGFLWDEGFHQLLISQWDRKMSKEIIAHWLDLLNVHGWIPREQILGDEARSKVPDEFVLQHISNANPPTLFMVLDNLVASYKEEKALGKHNEEDELFFKRAFPRLEVWFRWFNTSQIGKVGSSYYWHGRDAETDRELNPKTLMSGLDDYPRASHPTDDERHLDLRCWMALASKSMAAMASIINSSSAIYEATAARLTDLKLLNELHYDEKSGQYLDYGLHSEKVKLQRNKYIDPQTGYIQASVQRVVISPPELGWVPHYGYCSLFPMLMHLLPLDSPAFGSQLDLLRNETHLWTSFGLRSLSTSSSIYMKYNTEHDAPYWRGPIWMNINYLVLSALKHCAEVPGKYKEKCSQMYSELRANLIQNVVERYHESGYLWEQYDNTRKGEGKGSHPFTGWTSLILLVMAHRY</sequence>
<evidence type="ECO:0000259" key="7">
    <source>
        <dbReference type="Pfam" id="PF16923"/>
    </source>
</evidence>
<evidence type="ECO:0000256" key="3">
    <source>
        <dbReference type="ARBA" id="ARBA00023295"/>
    </source>
</evidence>
<evidence type="ECO:0000256" key="2">
    <source>
        <dbReference type="ARBA" id="ARBA00022801"/>
    </source>
</evidence>
<evidence type="ECO:0000256" key="1">
    <source>
        <dbReference type="ARBA" id="ARBA00010833"/>
    </source>
</evidence>
<reference evidence="8" key="1">
    <citation type="submission" date="2024-02" db="EMBL/GenBank/DDBJ databases">
        <authorList>
            <consortium name="ELIXIR-Norway"/>
            <consortium name="Elixir Norway"/>
        </authorList>
    </citation>
    <scope>NUCLEOTIDE SEQUENCE</scope>
</reference>
<dbReference type="Pfam" id="PF16923">
    <property type="entry name" value="Glyco_hydro_63N"/>
    <property type="match status" value="1"/>
</dbReference>
<evidence type="ECO:0000313" key="8">
    <source>
        <dbReference type="EMBL" id="CAK9213363.1"/>
    </source>
</evidence>
<feature type="region of interest" description="Disordered" evidence="5">
    <location>
        <begin position="1"/>
        <end position="30"/>
    </location>
</feature>
<evidence type="ECO:0000256" key="5">
    <source>
        <dbReference type="SAM" id="MobiDB-lite"/>
    </source>
</evidence>
<gene>
    <name evidence="8" type="ORF">CSSPTR1EN2_LOCUS11699</name>
</gene>
<dbReference type="EMBL" id="OZ019911">
    <property type="protein sequence ID" value="CAK9213363.1"/>
    <property type="molecule type" value="Genomic_DNA"/>
</dbReference>
<comment type="catalytic activity">
    <reaction evidence="4">
        <text>N(4)-(alpha-D-Glc-(1-&gt;2)-alpha-D-Glc-(1-&gt;3)-alpha-D-Glc-(1-&gt;3)-alpha-D-Man-(1-&gt;2)-alpha-D-Man-(1-&gt;2)-alpha-D-Man-(1-&gt;3)-[alpha-D-Man-(1-&gt;2)-alpha-D-Man-(1-&gt;3)-[alpha-D-Man-(1-&gt;2)-alpha-D-Man-(1-&gt;6)]-alpha-D-Man-(1-&gt;6)]-beta-D-Man-(1-&gt;4)-beta-D-GlcNAc-(1-&gt;4)-beta-D-GlcNAc)-L-asparaginyl-[protein] + H2O = N(4)-(alpha-D-Glc-(1-&gt;3)-alpha-D-Glc-(1-&gt;3)-alpha-D-Man-(1-&gt;2)-alpha-D-Man-(1-&gt;2)-alpha-D-Man-(1-&gt;3)-[alpha-D-Man-(1-&gt;2)-alpha-D-Man-(1-&gt;3)-[alpha-D-Man-(1-&gt;2)-alpha-D-Man-(1-&gt;6)]-alpha-D-Man-(1-&gt;6)]-beta-D-Man-(1-&gt;4)-beta-D-GlcNAc-(1-&gt;4)-beta-D-GlcNAc)-L-asparaginyl-[protein] + beta-D-glucose</text>
        <dbReference type="Rhea" id="RHEA:55988"/>
        <dbReference type="Rhea" id="RHEA-COMP:12806"/>
        <dbReference type="Rhea" id="RHEA-COMP:14355"/>
        <dbReference type="ChEBI" id="CHEBI:15377"/>
        <dbReference type="ChEBI" id="CHEBI:15903"/>
        <dbReference type="ChEBI" id="CHEBI:59082"/>
        <dbReference type="ChEBI" id="CHEBI:132537"/>
        <dbReference type="EC" id="3.2.1.106"/>
    </reaction>
</comment>
<feature type="compositionally biased region" description="Low complexity" evidence="5">
    <location>
        <begin position="12"/>
        <end position="23"/>
    </location>
</feature>
<dbReference type="InterPro" id="IPR038518">
    <property type="entry name" value="Glyco_hydro_63N_sf"/>
</dbReference>
<dbReference type="InterPro" id="IPR004888">
    <property type="entry name" value="Glycoside_hydrolase_63"/>
</dbReference>